<gene>
    <name evidence="3" type="ORF">FA13DRAFT_1744857</name>
</gene>
<evidence type="ECO:0000313" key="3">
    <source>
        <dbReference type="EMBL" id="TEB18975.1"/>
    </source>
</evidence>
<comment type="caution">
    <text evidence="3">The sequence shown here is derived from an EMBL/GenBank/DDBJ whole genome shotgun (WGS) entry which is preliminary data.</text>
</comment>
<keyword evidence="2" id="KW-0472">Membrane</keyword>
<evidence type="ECO:0000313" key="4">
    <source>
        <dbReference type="Proteomes" id="UP000298030"/>
    </source>
</evidence>
<organism evidence="3 4">
    <name type="scientific">Coprinellus micaceus</name>
    <name type="common">Glistening ink-cap mushroom</name>
    <name type="synonym">Coprinus micaceus</name>
    <dbReference type="NCBI Taxonomy" id="71717"/>
    <lineage>
        <taxon>Eukaryota</taxon>
        <taxon>Fungi</taxon>
        <taxon>Dikarya</taxon>
        <taxon>Basidiomycota</taxon>
        <taxon>Agaricomycotina</taxon>
        <taxon>Agaricomycetes</taxon>
        <taxon>Agaricomycetidae</taxon>
        <taxon>Agaricales</taxon>
        <taxon>Agaricineae</taxon>
        <taxon>Psathyrellaceae</taxon>
        <taxon>Coprinellus</taxon>
    </lineage>
</organism>
<feature type="region of interest" description="Disordered" evidence="1">
    <location>
        <begin position="499"/>
        <end position="523"/>
    </location>
</feature>
<evidence type="ECO:0000256" key="1">
    <source>
        <dbReference type="SAM" id="MobiDB-lite"/>
    </source>
</evidence>
<feature type="transmembrane region" description="Helical" evidence="2">
    <location>
        <begin position="50"/>
        <end position="73"/>
    </location>
</feature>
<dbReference type="Proteomes" id="UP000298030">
    <property type="component" value="Unassembled WGS sequence"/>
</dbReference>
<feature type="transmembrane region" description="Helical" evidence="2">
    <location>
        <begin position="85"/>
        <end position="110"/>
    </location>
</feature>
<feature type="transmembrane region" description="Helical" evidence="2">
    <location>
        <begin position="403"/>
        <end position="425"/>
    </location>
</feature>
<protein>
    <submittedName>
        <fullName evidence="3">Uncharacterized protein</fullName>
    </submittedName>
</protein>
<keyword evidence="4" id="KW-1185">Reference proteome</keyword>
<feature type="transmembrane region" description="Helical" evidence="2">
    <location>
        <begin position="167"/>
        <end position="189"/>
    </location>
</feature>
<reference evidence="3 4" key="1">
    <citation type="journal article" date="2019" name="Nat. Ecol. Evol.">
        <title>Megaphylogeny resolves global patterns of mushroom evolution.</title>
        <authorList>
            <person name="Varga T."/>
            <person name="Krizsan K."/>
            <person name="Foldi C."/>
            <person name="Dima B."/>
            <person name="Sanchez-Garcia M."/>
            <person name="Sanchez-Ramirez S."/>
            <person name="Szollosi G.J."/>
            <person name="Szarkandi J.G."/>
            <person name="Papp V."/>
            <person name="Albert L."/>
            <person name="Andreopoulos W."/>
            <person name="Angelini C."/>
            <person name="Antonin V."/>
            <person name="Barry K.W."/>
            <person name="Bougher N.L."/>
            <person name="Buchanan P."/>
            <person name="Buyck B."/>
            <person name="Bense V."/>
            <person name="Catcheside P."/>
            <person name="Chovatia M."/>
            <person name="Cooper J."/>
            <person name="Damon W."/>
            <person name="Desjardin D."/>
            <person name="Finy P."/>
            <person name="Geml J."/>
            <person name="Haridas S."/>
            <person name="Hughes K."/>
            <person name="Justo A."/>
            <person name="Karasinski D."/>
            <person name="Kautmanova I."/>
            <person name="Kiss B."/>
            <person name="Kocsube S."/>
            <person name="Kotiranta H."/>
            <person name="LaButti K.M."/>
            <person name="Lechner B.E."/>
            <person name="Liimatainen K."/>
            <person name="Lipzen A."/>
            <person name="Lukacs Z."/>
            <person name="Mihaltcheva S."/>
            <person name="Morgado L.N."/>
            <person name="Niskanen T."/>
            <person name="Noordeloos M.E."/>
            <person name="Ohm R.A."/>
            <person name="Ortiz-Santana B."/>
            <person name="Ovrebo C."/>
            <person name="Racz N."/>
            <person name="Riley R."/>
            <person name="Savchenko A."/>
            <person name="Shiryaev A."/>
            <person name="Soop K."/>
            <person name="Spirin V."/>
            <person name="Szebenyi C."/>
            <person name="Tomsovsky M."/>
            <person name="Tulloss R.E."/>
            <person name="Uehling J."/>
            <person name="Grigoriev I.V."/>
            <person name="Vagvolgyi C."/>
            <person name="Papp T."/>
            <person name="Martin F.M."/>
            <person name="Miettinen O."/>
            <person name="Hibbett D.S."/>
            <person name="Nagy L.G."/>
        </authorList>
    </citation>
    <scope>NUCLEOTIDE SEQUENCE [LARGE SCALE GENOMIC DNA]</scope>
    <source>
        <strain evidence="3 4">FP101781</strain>
    </source>
</reference>
<dbReference type="AlphaFoldDB" id="A0A4Y7SBW1"/>
<accession>A0A4Y7SBW1</accession>
<dbReference type="EMBL" id="QPFP01000213">
    <property type="protein sequence ID" value="TEB18975.1"/>
    <property type="molecule type" value="Genomic_DNA"/>
</dbReference>
<evidence type="ECO:0000256" key="2">
    <source>
        <dbReference type="SAM" id="Phobius"/>
    </source>
</evidence>
<keyword evidence="2" id="KW-1133">Transmembrane helix</keyword>
<keyword evidence="2" id="KW-0812">Transmembrane</keyword>
<feature type="compositionally biased region" description="Low complexity" evidence="1">
    <location>
        <begin position="499"/>
        <end position="508"/>
    </location>
</feature>
<name>A0A4Y7SBW1_COPMI</name>
<dbReference type="OrthoDB" id="3227921at2759"/>
<proteinExistence type="predicted"/>
<sequence length="533" mass="58191">MALEQASQARAHSRWTDAMRLLFLRLVIESTILHHLGTALGPYLFPVPAWLDLGLTMLESLSYIAVVAFLIYRSMRDSGNLQEEYFPGMAVVALIAIWVLTLSLLALLFLKALYLVSAKKMGPVRQPVVVADLQKDPRWEVSSPGSFWKKHVGADGEPIILSSLRGLLTLAAVCSLVTFGVYQALVLPISEMGMTPHRAYRTVGLNAAVVGGTKNVEFKLLLVWYRHPRSTANLTSAVTVAARWTQKASEPVQATNSWLPPRTYDIAVAICPRSPNQGNNPQPRTWWDFPNFDLNVNYTGLIGGPDGAMADRVNDSLRVYLGLMKDLDGVVANLMLRRRLAAPKLATLGLETLENSLVAQVVQTIPNPFTGPTTDPNISTLGFTLQNVINEWLILQDYRSKSVVSGFTALGGLGSFLSTILAMLLGTSLIRAIYRAKPYSPFGFLHNLGGLRESMVRECNKDYPALRADIDGFKANPGIVAYLFNTLIDFETLGYEGKGTNTPGTNAAPTPPRGHGLGRGTSETDALIHCTSP</sequence>
<feature type="transmembrane region" description="Helical" evidence="2">
    <location>
        <begin position="21"/>
        <end position="44"/>
    </location>
</feature>